<name>A0AAE9MUL7_9VIBR</name>
<organism evidence="1 2">
    <name type="scientific">Vibrio campbellii</name>
    <dbReference type="NCBI Taxonomy" id="680"/>
    <lineage>
        <taxon>Bacteria</taxon>
        <taxon>Pseudomonadati</taxon>
        <taxon>Pseudomonadota</taxon>
        <taxon>Gammaproteobacteria</taxon>
        <taxon>Vibrionales</taxon>
        <taxon>Vibrionaceae</taxon>
        <taxon>Vibrio</taxon>
    </lineage>
</organism>
<proteinExistence type="predicted"/>
<protein>
    <submittedName>
        <fullName evidence="1">Uncharacterized protein</fullName>
    </submittedName>
</protein>
<sequence>MNQPREGQCLIRLAATAASQRSKHAQPELRYFQVEHQMNVMMSSNDTASARSV</sequence>
<dbReference type="EMBL" id="CP050467">
    <property type="protein sequence ID" value="UTZ25265.1"/>
    <property type="molecule type" value="Genomic_DNA"/>
</dbReference>
<dbReference type="AlphaFoldDB" id="A0AAE9MUL7"/>
<reference evidence="1" key="1">
    <citation type="submission" date="2020-03" db="EMBL/GenBank/DDBJ databases">
        <title>Five strains of Vibrio campbellii isolated from Mariana Trench.</title>
        <authorList>
            <person name="Liang J."/>
            <person name="Zhang X.-H."/>
        </authorList>
    </citation>
    <scope>NUCLEOTIDE SEQUENCE</scope>
    <source>
        <strain evidence="1">LJC014</strain>
    </source>
</reference>
<dbReference type="Proteomes" id="UP001058687">
    <property type="component" value="Chromosome 1"/>
</dbReference>
<evidence type="ECO:0000313" key="1">
    <source>
        <dbReference type="EMBL" id="UTZ25265.1"/>
    </source>
</evidence>
<gene>
    <name evidence="1" type="ORF">HB761_03905</name>
</gene>
<accession>A0AAE9MUL7</accession>
<dbReference type="RefSeq" id="WP_255938476.1">
    <property type="nucleotide sequence ID" value="NZ_CP050467.1"/>
</dbReference>
<evidence type="ECO:0000313" key="2">
    <source>
        <dbReference type="Proteomes" id="UP001058687"/>
    </source>
</evidence>